<dbReference type="InterPro" id="IPR046548">
    <property type="entry name" value="DUF6804"/>
</dbReference>
<gene>
    <name evidence="2" type="ORF">MYF79_13305</name>
</gene>
<sequence length="100" mass="11653">MRSFTFLIAVLLFVAILKLPIAYYTVLRILVFICALLLIRRSYQQHLVFWVFILLVIAVIFNPILPVYLYRKSSWIPIDIAAGILFLLKAILWDQNKGLT</sequence>
<organism evidence="2 3">
    <name type="scientific">Chitinophaga filiformis</name>
    <name type="common">Myxococcus filiformis</name>
    <name type="synonym">Flexibacter filiformis</name>
    <dbReference type="NCBI Taxonomy" id="104663"/>
    <lineage>
        <taxon>Bacteria</taxon>
        <taxon>Pseudomonadati</taxon>
        <taxon>Bacteroidota</taxon>
        <taxon>Chitinophagia</taxon>
        <taxon>Chitinophagales</taxon>
        <taxon>Chitinophagaceae</taxon>
        <taxon>Chitinophaga</taxon>
    </lineage>
</organism>
<feature type="transmembrane region" description="Helical" evidence="1">
    <location>
        <begin position="46"/>
        <end position="69"/>
    </location>
</feature>
<name>A0ABY4I8N6_CHIFI</name>
<proteinExistence type="predicted"/>
<keyword evidence="1" id="KW-1133">Transmembrane helix</keyword>
<protein>
    <submittedName>
        <fullName evidence="2">Uncharacterized protein</fullName>
    </submittedName>
</protein>
<accession>A0ABY4I8N6</accession>
<feature type="transmembrane region" description="Helical" evidence="1">
    <location>
        <begin position="75"/>
        <end position="93"/>
    </location>
</feature>
<dbReference type="Pfam" id="PF20619">
    <property type="entry name" value="DUF6804"/>
    <property type="match status" value="1"/>
</dbReference>
<reference evidence="2 3" key="1">
    <citation type="submission" date="2022-04" db="EMBL/GenBank/DDBJ databases">
        <title>The arsenic-methylating capacity of Chitinophaga filiformis YT5 during chitin decomposition.</title>
        <authorList>
            <person name="Chen G."/>
            <person name="Liang Y."/>
        </authorList>
    </citation>
    <scope>NUCLEOTIDE SEQUENCE [LARGE SCALE GENOMIC DNA]</scope>
    <source>
        <strain evidence="2 3">YT5</strain>
    </source>
</reference>
<keyword evidence="1" id="KW-0472">Membrane</keyword>
<keyword evidence="3" id="KW-1185">Reference proteome</keyword>
<evidence type="ECO:0000313" key="2">
    <source>
        <dbReference type="EMBL" id="UPK72265.1"/>
    </source>
</evidence>
<dbReference type="EMBL" id="CP095855">
    <property type="protein sequence ID" value="UPK72265.1"/>
    <property type="molecule type" value="Genomic_DNA"/>
</dbReference>
<keyword evidence="1" id="KW-0812">Transmembrane</keyword>
<dbReference type="RefSeq" id="WP_247814371.1">
    <property type="nucleotide sequence ID" value="NZ_CP095855.1"/>
</dbReference>
<dbReference type="Proteomes" id="UP000830198">
    <property type="component" value="Chromosome"/>
</dbReference>
<feature type="transmembrane region" description="Helical" evidence="1">
    <location>
        <begin position="6"/>
        <end position="39"/>
    </location>
</feature>
<evidence type="ECO:0000256" key="1">
    <source>
        <dbReference type="SAM" id="Phobius"/>
    </source>
</evidence>
<evidence type="ECO:0000313" key="3">
    <source>
        <dbReference type="Proteomes" id="UP000830198"/>
    </source>
</evidence>